<dbReference type="InterPro" id="IPR036396">
    <property type="entry name" value="Cyt_P450_sf"/>
</dbReference>
<evidence type="ECO:0000256" key="5">
    <source>
        <dbReference type="ARBA" id="ARBA00022617"/>
    </source>
</evidence>
<evidence type="ECO:0000256" key="7">
    <source>
        <dbReference type="ARBA" id="ARBA00022824"/>
    </source>
</evidence>
<evidence type="ECO:0000256" key="1">
    <source>
        <dbReference type="ARBA" id="ARBA00001971"/>
    </source>
</evidence>
<keyword evidence="5 13" id="KW-0349">Heme</keyword>
<keyword evidence="11 14" id="KW-0503">Monooxygenase</keyword>
<evidence type="ECO:0008006" key="16">
    <source>
        <dbReference type="Google" id="ProtNLM"/>
    </source>
</evidence>
<evidence type="ECO:0000256" key="13">
    <source>
        <dbReference type="PIRSR" id="PIRSR602401-1"/>
    </source>
</evidence>
<dbReference type="GO" id="GO:0020037">
    <property type="term" value="F:heme binding"/>
    <property type="evidence" value="ECO:0007669"/>
    <property type="project" value="InterPro"/>
</dbReference>
<evidence type="ECO:0000256" key="6">
    <source>
        <dbReference type="ARBA" id="ARBA00022723"/>
    </source>
</evidence>
<comment type="similarity">
    <text evidence="4 14">Belongs to the cytochrome P450 family.</text>
</comment>
<accession>A0A1B6CY50</accession>
<dbReference type="GO" id="GO:0005506">
    <property type="term" value="F:iron ion binding"/>
    <property type="evidence" value="ECO:0007669"/>
    <property type="project" value="InterPro"/>
</dbReference>
<dbReference type="Pfam" id="PF00067">
    <property type="entry name" value="p450"/>
    <property type="match status" value="1"/>
</dbReference>
<dbReference type="InterPro" id="IPR017972">
    <property type="entry name" value="Cyt_P450_CS"/>
</dbReference>
<feature type="binding site" description="axial binding residue" evidence="13">
    <location>
        <position position="441"/>
    </location>
    <ligand>
        <name>heme</name>
        <dbReference type="ChEBI" id="CHEBI:30413"/>
    </ligand>
    <ligandPart>
        <name>Fe</name>
        <dbReference type="ChEBI" id="CHEBI:18248"/>
    </ligandPart>
</feature>
<evidence type="ECO:0000256" key="12">
    <source>
        <dbReference type="ARBA" id="ARBA00023136"/>
    </source>
</evidence>
<gene>
    <name evidence="15" type="ORF">g.9870</name>
</gene>
<evidence type="ECO:0000256" key="10">
    <source>
        <dbReference type="ARBA" id="ARBA00023004"/>
    </source>
</evidence>
<dbReference type="GO" id="GO:0004497">
    <property type="term" value="F:monooxygenase activity"/>
    <property type="evidence" value="ECO:0007669"/>
    <property type="project" value="UniProtKB-KW"/>
</dbReference>
<comment type="subcellular location">
    <subcellularLocation>
        <location evidence="3">Endoplasmic reticulum membrane</location>
        <topology evidence="3">Peripheral membrane protein</topology>
    </subcellularLocation>
    <subcellularLocation>
        <location evidence="2">Microsome membrane</location>
        <topology evidence="2">Peripheral membrane protein</topology>
    </subcellularLocation>
</comment>
<dbReference type="InterPro" id="IPR001128">
    <property type="entry name" value="Cyt_P450"/>
</dbReference>
<evidence type="ECO:0000256" key="11">
    <source>
        <dbReference type="ARBA" id="ARBA00023033"/>
    </source>
</evidence>
<keyword evidence="12" id="KW-0472">Membrane</keyword>
<dbReference type="PRINTS" id="PR00385">
    <property type="entry name" value="P450"/>
</dbReference>
<evidence type="ECO:0000256" key="8">
    <source>
        <dbReference type="ARBA" id="ARBA00022848"/>
    </source>
</evidence>
<dbReference type="GO" id="GO:0005789">
    <property type="term" value="C:endoplasmic reticulum membrane"/>
    <property type="evidence" value="ECO:0007669"/>
    <property type="project" value="UniProtKB-SubCell"/>
</dbReference>
<dbReference type="InterPro" id="IPR002401">
    <property type="entry name" value="Cyt_P450_E_grp-I"/>
</dbReference>
<dbReference type="CDD" id="cd11056">
    <property type="entry name" value="CYP6-like"/>
    <property type="match status" value="1"/>
</dbReference>
<protein>
    <recommendedName>
        <fullName evidence="16">Cytochrome P450</fullName>
    </recommendedName>
</protein>
<keyword evidence="7" id="KW-0256">Endoplasmic reticulum</keyword>
<comment type="cofactor">
    <cofactor evidence="1 13">
        <name>heme</name>
        <dbReference type="ChEBI" id="CHEBI:30413"/>
    </cofactor>
</comment>
<evidence type="ECO:0000256" key="2">
    <source>
        <dbReference type="ARBA" id="ARBA00004174"/>
    </source>
</evidence>
<proteinExistence type="inferred from homology"/>
<evidence type="ECO:0000256" key="14">
    <source>
        <dbReference type="RuleBase" id="RU000461"/>
    </source>
</evidence>
<name>A0A1B6CY50_9HEMI</name>
<dbReference type="Gene3D" id="1.10.630.10">
    <property type="entry name" value="Cytochrome P450"/>
    <property type="match status" value="1"/>
</dbReference>
<evidence type="ECO:0000256" key="3">
    <source>
        <dbReference type="ARBA" id="ARBA00004406"/>
    </source>
</evidence>
<keyword evidence="6 13" id="KW-0479">Metal-binding</keyword>
<dbReference type="PANTHER" id="PTHR24292:SF54">
    <property type="entry name" value="CYP9F3-RELATED"/>
    <property type="match status" value="1"/>
</dbReference>
<sequence length="496" mass="56859">MLQLLCVAICVLPLFYLYLTWHYNHWRNKGVVQADPLPGIGNYLDILLHKKSTPYIYTDLYRAFPNAPAVGFYDLRTPALLIRDPEIIRTVLVKDFSSFHDIPMGEGDSEAYIYRDPFLSKGQHWKVNRNTLVPILNLAKLKSIYPQMKEIAKELQQYIDNNLGKDVEAKNLAFMFTTDVVSNCAFGISGNSFKETEAVFKHMGKLMVDKINGFYRAFAMMHWPKLATKFNIRAVGDDVGKYLESVVMETQKHRAKNNITRNDILDHILNLKGKKKINGVNEEVYENVDVVGYALTFFVEGFETSAITASFALYELAKHPNIQNRLRDEIQMAANKMEDLDYDGLHGFKYLDQVISETLRRYPVIFSMFRVCTKNTTLEIDGRNVKIEKGTLIAIPVYGIQHDPNYYPKPEVFDPERFSEENIASRPSYTYLPFGEGPRICIGMRFGLTQVKLMLAALVLNYNITCSKNLGKIEFDETCMVTSCLTSLLLNFQKIK</sequence>
<evidence type="ECO:0000256" key="4">
    <source>
        <dbReference type="ARBA" id="ARBA00010617"/>
    </source>
</evidence>
<dbReference type="PANTHER" id="PTHR24292">
    <property type="entry name" value="CYTOCHROME P450"/>
    <property type="match status" value="1"/>
</dbReference>
<keyword evidence="9 14" id="KW-0560">Oxidoreductase</keyword>
<evidence type="ECO:0000256" key="9">
    <source>
        <dbReference type="ARBA" id="ARBA00023002"/>
    </source>
</evidence>
<organism evidence="15">
    <name type="scientific">Clastoptera arizonana</name>
    <name type="common">Arizona spittle bug</name>
    <dbReference type="NCBI Taxonomy" id="38151"/>
    <lineage>
        <taxon>Eukaryota</taxon>
        <taxon>Metazoa</taxon>
        <taxon>Ecdysozoa</taxon>
        <taxon>Arthropoda</taxon>
        <taxon>Hexapoda</taxon>
        <taxon>Insecta</taxon>
        <taxon>Pterygota</taxon>
        <taxon>Neoptera</taxon>
        <taxon>Paraneoptera</taxon>
        <taxon>Hemiptera</taxon>
        <taxon>Auchenorrhyncha</taxon>
        <taxon>Cercopoidea</taxon>
        <taxon>Clastopteridae</taxon>
        <taxon>Clastoptera</taxon>
    </lineage>
</organism>
<dbReference type="GO" id="GO:0016705">
    <property type="term" value="F:oxidoreductase activity, acting on paired donors, with incorporation or reduction of molecular oxygen"/>
    <property type="evidence" value="ECO:0007669"/>
    <property type="project" value="InterPro"/>
</dbReference>
<keyword evidence="10 13" id="KW-0408">Iron</keyword>
<keyword evidence="8" id="KW-0492">Microsome</keyword>
<dbReference type="InterPro" id="IPR050476">
    <property type="entry name" value="Insect_CytP450_Detox"/>
</dbReference>
<evidence type="ECO:0000313" key="15">
    <source>
        <dbReference type="EMBL" id="JAS18265.1"/>
    </source>
</evidence>
<dbReference type="EMBL" id="GEDC01019033">
    <property type="protein sequence ID" value="JAS18265.1"/>
    <property type="molecule type" value="Transcribed_RNA"/>
</dbReference>
<reference evidence="15" key="1">
    <citation type="submission" date="2015-12" db="EMBL/GenBank/DDBJ databases">
        <title>De novo transcriptome assembly of four potential Pierce s Disease insect vectors from Arizona vineyards.</title>
        <authorList>
            <person name="Tassone E.E."/>
        </authorList>
    </citation>
    <scope>NUCLEOTIDE SEQUENCE</scope>
</reference>
<dbReference type="FunFam" id="1.10.630.10:FF:000042">
    <property type="entry name" value="Cytochrome P450"/>
    <property type="match status" value="1"/>
</dbReference>
<dbReference type="PRINTS" id="PR00463">
    <property type="entry name" value="EP450I"/>
</dbReference>
<dbReference type="PROSITE" id="PS00086">
    <property type="entry name" value="CYTOCHROME_P450"/>
    <property type="match status" value="1"/>
</dbReference>
<dbReference type="SUPFAM" id="SSF48264">
    <property type="entry name" value="Cytochrome P450"/>
    <property type="match status" value="1"/>
</dbReference>
<dbReference type="AlphaFoldDB" id="A0A1B6CY50"/>